<name>A0A512BHB1_9BACT</name>
<keyword evidence="3" id="KW-1185">Reference proteome</keyword>
<evidence type="ECO:0000256" key="1">
    <source>
        <dbReference type="SAM" id="Phobius"/>
    </source>
</evidence>
<evidence type="ECO:0000313" key="3">
    <source>
        <dbReference type="Proteomes" id="UP000321513"/>
    </source>
</evidence>
<gene>
    <name evidence="2" type="ORF">SAE01_38480</name>
</gene>
<organism evidence="2 3">
    <name type="scientific">Segetibacter aerophilus</name>
    <dbReference type="NCBI Taxonomy" id="670293"/>
    <lineage>
        <taxon>Bacteria</taxon>
        <taxon>Pseudomonadati</taxon>
        <taxon>Bacteroidota</taxon>
        <taxon>Chitinophagia</taxon>
        <taxon>Chitinophagales</taxon>
        <taxon>Chitinophagaceae</taxon>
        <taxon>Segetibacter</taxon>
    </lineage>
</organism>
<dbReference type="EMBL" id="BJYT01000019">
    <property type="protein sequence ID" value="GEO11352.1"/>
    <property type="molecule type" value="Genomic_DNA"/>
</dbReference>
<feature type="transmembrane region" description="Helical" evidence="1">
    <location>
        <begin position="66"/>
        <end position="90"/>
    </location>
</feature>
<dbReference type="OrthoDB" id="7871868at2"/>
<proteinExistence type="predicted"/>
<sequence length="160" mass="17779">MANPSPVSDVYKIIRGQVEHVDNNLGQRVIWLVIAQSFFFGAYASLINGKPAKPELDLIHGALIKILPIAALLTVLFTFIDVISSIVYMYGLRKKYEASLNTDVDVDSAYPNITGSKAQRFFMHASPILIPLLFITVWIILLYVQYKSPAAMPAPTPMPK</sequence>
<keyword evidence="1" id="KW-1133">Transmembrane helix</keyword>
<comment type="caution">
    <text evidence="2">The sequence shown here is derived from an EMBL/GenBank/DDBJ whole genome shotgun (WGS) entry which is preliminary data.</text>
</comment>
<keyword evidence="1" id="KW-0812">Transmembrane</keyword>
<dbReference type="AlphaFoldDB" id="A0A512BHB1"/>
<feature type="transmembrane region" description="Helical" evidence="1">
    <location>
        <begin position="29"/>
        <end position="46"/>
    </location>
</feature>
<protein>
    <submittedName>
        <fullName evidence="2">Uncharacterized protein</fullName>
    </submittedName>
</protein>
<dbReference type="RefSeq" id="WP_147205461.1">
    <property type="nucleotide sequence ID" value="NZ_BJYT01000019.1"/>
</dbReference>
<accession>A0A512BHB1</accession>
<keyword evidence="1" id="KW-0472">Membrane</keyword>
<evidence type="ECO:0000313" key="2">
    <source>
        <dbReference type="EMBL" id="GEO11352.1"/>
    </source>
</evidence>
<reference evidence="2 3" key="1">
    <citation type="submission" date="2019-07" db="EMBL/GenBank/DDBJ databases">
        <title>Whole genome shotgun sequence of Segetibacter aerophilus NBRC 106135.</title>
        <authorList>
            <person name="Hosoyama A."/>
            <person name="Uohara A."/>
            <person name="Ohji S."/>
            <person name="Ichikawa N."/>
        </authorList>
    </citation>
    <scope>NUCLEOTIDE SEQUENCE [LARGE SCALE GENOMIC DNA]</scope>
    <source>
        <strain evidence="2 3">NBRC 106135</strain>
    </source>
</reference>
<feature type="transmembrane region" description="Helical" evidence="1">
    <location>
        <begin position="121"/>
        <end position="144"/>
    </location>
</feature>
<dbReference type="Proteomes" id="UP000321513">
    <property type="component" value="Unassembled WGS sequence"/>
</dbReference>